<accession>A0ABR2U017</accession>
<evidence type="ECO:0000313" key="2">
    <source>
        <dbReference type="Proteomes" id="UP001396334"/>
    </source>
</evidence>
<proteinExistence type="predicted"/>
<name>A0ABR2U017_9ROSI</name>
<gene>
    <name evidence="1" type="ORF">V6N11_071402</name>
</gene>
<dbReference type="Proteomes" id="UP001396334">
    <property type="component" value="Unassembled WGS sequence"/>
</dbReference>
<keyword evidence="2" id="KW-1185">Reference proteome</keyword>
<reference evidence="1 2" key="1">
    <citation type="journal article" date="2024" name="G3 (Bethesda)">
        <title>Genome assembly of Hibiscus sabdariffa L. provides insights into metabolisms of medicinal natural products.</title>
        <authorList>
            <person name="Kim T."/>
        </authorList>
    </citation>
    <scope>NUCLEOTIDE SEQUENCE [LARGE SCALE GENOMIC DNA]</scope>
    <source>
        <strain evidence="1">TK-2024</strain>
        <tissue evidence="1">Old leaves</tissue>
    </source>
</reference>
<organism evidence="1 2">
    <name type="scientific">Hibiscus sabdariffa</name>
    <name type="common">roselle</name>
    <dbReference type="NCBI Taxonomy" id="183260"/>
    <lineage>
        <taxon>Eukaryota</taxon>
        <taxon>Viridiplantae</taxon>
        <taxon>Streptophyta</taxon>
        <taxon>Embryophyta</taxon>
        <taxon>Tracheophyta</taxon>
        <taxon>Spermatophyta</taxon>
        <taxon>Magnoliopsida</taxon>
        <taxon>eudicotyledons</taxon>
        <taxon>Gunneridae</taxon>
        <taxon>Pentapetalae</taxon>
        <taxon>rosids</taxon>
        <taxon>malvids</taxon>
        <taxon>Malvales</taxon>
        <taxon>Malvaceae</taxon>
        <taxon>Malvoideae</taxon>
        <taxon>Hibiscus</taxon>
    </lineage>
</organism>
<protein>
    <submittedName>
        <fullName evidence="1">Uncharacterized protein</fullName>
    </submittedName>
</protein>
<evidence type="ECO:0000313" key="1">
    <source>
        <dbReference type="EMBL" id="KAK9043051.1"/>
    </source>
</evidence>
<sequence length="213" mass="23337">MFMGNISNQMHWQGVWKSFDRHEREIEGLNGFWLYGSRVTVAFAVRCQCGMVDESSESADIMEEGCDARLVAPAVVSTARTVQEQEDMGDTNKEVLGRVADEVTGMVRREETTITQRMEGDRVRWGMGDAAVFETGLDSALNRDRDVILNSNSDFDKNLTVIPIEIADTIPIHLVVPQITQSPPEVVVSGGIIERSGGHSTVGFTSGGGNGWS</sequence>
<comment type="caution">
    <text evidence="1">The sequence shown here is derived from an EMBL/GenBank/DDBJ whole genome shotgun (WGS) entry which is preliminary data.</text>
</comment>
<dbReference type="EMBL" id="JBBPBN010000003">
    <property type="protein sequence ID" value="KAK9043051.1"/>
    <property type="molecule type" value="Genomic_DNA"/>
</dbReference>